<accession>A0A669PGL9</accession>
<dbReference type="Proteomes" id="UP000472261">
    <property type="component" value="Unplaced"/>
</dbReference>
<feature type="compositionally biased region" description="Pro residues" evidence="1">
    <location>
        <begin position="417"/>
        <end position="437"/>
    </location>
</feature>
<reference evidence="2" key="1">
    <citation type="submission" date="2025-08" db="UniProtKB">
        <authorList>
            <consortium name="Ensembl"/>
        </authorList>
    </citation>
    <scope>IDENTIFICATION</scope>
</reference>
<feature type="region of interest" description="Disordered" evidence="1">
    <location>
        <begin position="186"/>
        <end position="213"/>
    </location>
</feature>
<proteinExistence type="predicted"/>
<sequence>MGAWGCGVKFFTERAVRCWNSCPERLWMPRPSLEVFKARLDGALGSLGCCEMWRLVALHVAAGWSFVILEVPSNPGHSVILGWRGATRCCILTVSPTPRPCPCIPISTSLSPCPHPYVPVTHVSITVSPSLSPHPSPSPQEQQQREHEAAMRDRFRRSESIEKAAEAAVLVAQRTQNPRDFFRQRERAGSTSGSTSGTALPAGPLGTRPGARRPFLRYQRSLTESAFIFRRPETPTSPTAPDPGAFQAAAPPSPRRPPGTLPGPAGVGPPHASSPVGTWRPPCAAAGSPPRPPGAGTPSPISPSGPPVSPSRLQSPPSPPGSGPPVSTRRAEPLPPSSTSGLDPPSNTARGPPPLSPPQQPPTGTVEDEALPLPSPPSTPLDEEGPAPGTPPLPSPPAWGAPELPVGLDEGVLSPREGPPPPGLPPAPLPPRSPSPPGLKDAAVPCLAPRDLQQGTAGEHQLEPEVSNRGQNGIGDWAPPWGPPKQGAEPDATILLQPLQKAKPGFTQLLTPGASPPPEDKELSPHAV</sequence>
<feature type="compositionally biased region" description="Pro residues" evidence="1">
    <location>
        <begin position="251"/>
        <end position="261"/>
    </location>
</feature>
<feature type="region of interest" description="Disordered" evidence="1">
    <location>
        <begin position="226"/>
        <end position="528"/>
    </location>
</feature>
<feature type="compositionally biased region" description="Pro residues" evidence="1">
    <location>
        <begin position="388"/>
        <end position="399"/>
    </location>
</feature>
<feature type="compositionally biased region" description="Low complexity" evidence="1">
    <location>
        <begin position="189"/>
        <end position="198"/>
    </location>
</feature>
<organism evidence="2 3">
    <name type="scientific">Phasianus colchicus</name>
    <name type="common">Common pheasant</name>
    <dbReference type="NCBI Taxonomy" id="9054"/>
    <lineage>
        <taxon>Eukaryota</taxon>
        <taxon>Metazoa</taxon>
        <taxon>Chordata</taxon>
        <taxon>Craniata</taxon>
        <taxon>Vertebrata</taxon>
        <taxon>Euteleostomi</taxon>
        <taxon>Archelosauria</taxon>
        <taxon>Archosauria</taxon>
        <taxon>Dinosauria</taxon>
        <taxon>Saurischia</taxon>
        <taxon>Theropoda</taxon>
        <taxon>Coelurosauria</taxon>
        <taxon>Aves</taxon>
        <taxon>Neognathae</taxon>
        <taxon>Galloanserae</taxon>
        <taxon>Galliformes</taxon>
        <taxon>Phasianidae</taxon>
        <taxon>Phasianinae</taxon>
        <taxon>Phasianus</taxon>
    </lineage>
</organism>
<evidence type="ECO:0008006" key="4">
    <source>
        <dbReference type="Google" id="ProtNLM"/>
    </source>
</evidence>
<name>A0A669PGL9_PHACC</name>
<dbReference type="AlphaFoldDB" id="A0A669PGL9"/>
<protein>
    <recommendedName>
        <fullName evidence="4">Drebrin 1</fullName>
    </recommendedName>
</protein>
<feature type="region of interest" description="Disordered" evidence="1">
    <location>
        <begin position="128"/>
        <end position="156"/>
    </location>
</feature>
<feature type="compositionally biased region" description="Pro residues" evidence="1">
    <location>
        <begin position="289"/>
        <end position="309"/>
    </location>
</feature>
<feature type="compositionally biased region" description="Basic and acidic residues" evidence="1">
    <location>
        <begin position="143"/>
        <end position="156"/>
    </location>
</feature>
<evidence type="ECO:0000313" key="3">
    <source>
        <dbReference type="Proteomes" id="UP000472261"/>
    </source>
</evidence>
<reference evidence="2" key="2">
    <citation type="submission" date="2025-09" db="UniProtKB">
        <authorList>
            <consortium name="Ensembl"/>
        </authorList>
    </citation>
    <scope>IDENTIFICATION</scope>
</reference>
<feature type="compositionally biased region" description="Pro residues" evidence="1">
    <location>
        <begin position="351"/>
        <end position="361"/>
    </location>
</feature>
<evidence type="ECO:0000256" key="1">
    <source>
        <dbReference type="SAM" id="MobiDB-lite"/>
    </source>
</evidence>
<feature type="compositionally biased region" description="Basic and acidic residues" evidence="1">
    <location>
        <begin position="518"/>
        <end position="528"/>
    </location>
</feature>
<dbReference type="Ensembl" id="ENSPCLT00000009785.1">
    <property type="protein sequence ID" value="ENSPCLP00000007124.1"/>
    <property type="gene ID" value="ENSPCLG00000005933.1"/>
</dbReference>
<keyword evidence="3" id="KW-1185">Reference proteome</keyword>
<feature type="compositionally biased region" description="Polar residues" evidence="1">
    <location>
        <begin position="337"/>
        <end position="349"/>
    </location>
</feature>
<evidence type="ECO:0000313" key="2">
    <source>
        <dbReference type="Ensembl" id="ENSPCLP00000007124.1"/>
    </source>
</evidence>